<dbReference type="OrthoDB" id="1924787at2759"/>
<evidence type="ECO:0000313" key="5">
    <source>
        <dbReference type="EMBL" id="KAI3432882.1"/>
    </source>
</evidence>
<evidence type="ECO:0000256" key="2">
    <source>
        <dbReference type="ARBA" id="ARBA00010271"/>
    </source>
</evidence>
<evidence type="ECO:0000256" key="3">
    <source>
        <dbReference type="ARBA" id="ARBA00023034"/>
    </source>
</evidence>
<gene>
    <name evidence="5" type="ORF">D9Q98_010464</name>
</gene>
<evidence type="ECO:0000256" key="1">
    <source>
        <dbReference type="ARBA" id="ARBA00004323"/>
    </source>
</evidence>
<evidence type="ECO:0000259" key="4">
    <source>
        <dbReference type="Pfam" id="PF03016"/>
    </source>
</evidence>
<dbReference type="PANTHER" id="PTHR11062:SF281">
    <property type="entry name" value="EXOSTOSIN-LIKE 2"/>
    <property type="match status" value="1"/>
</dbReference>
<evidence type="ECO:0000313" key="6">
    <source>
        <dbReference type="Proteomes" id="UP001055712"/>
    </source>
</evidence>
<dbReference type="InterPro" id="IPR040911">
    <property type="entry name" value="Exostosin_GT47"/>
</dbReference>
<sequence>MAMARRAFCAWVLRNAVVAWALAGGLLLAALTLRGSPVSRNCPHGNLQTRLAPMAQQPPWQAARDCPIYILDVSAEVAPAIGIPKCDISDPQVWPLARPGKLPWELQRMEKIPHMHYMYASQYWLNQALRNATGVLTDNIDEACLVWVDTYCYNQWYVSWRAVKNRPHIQKLYPSPAGLDVEQLLTQAVDHILDSPRFKKRHGRDYVFHTPLTNPGKAYKRMCTDMLYSHTLVVEHPLSCINKGRPKVSLRETQILPYSAVANAGNLSAPIVGSLRPTFMYMQANCGTAQCGMLMRLTIAEALAGSPADVQVKCANRPVSQPKPHAEVQLEMRRSVFCLLVPGDNVSSGRLTEAILAGCIPVFIGDPWHELPFNHGEVEWPNIAVFIKVQSPGWTDATICAAPLKQWSQKADVTYATVTVASLDGAFAYLRALSEEAIHRRQAALERERTKFMYAAPPGRDSSALSDIVFTNLLGYGRRLLETPL</sequence>
<dbReference type="PANTHER" id="PTHR11062">
    <property type="entry name" value="EXOSTOSIN HEPARAN SULFATE GLYCOSYLTRANSFERASE -RELATED"/>
    <property type="match status" value="1"/>
</dbReference>
<dbReference type="GO" id="GO:0000139">
    <property type="term" value="C:Golgi membrane"/>
    <property type="evidence" value="ECO:0007669"/>
    <property type="project" value="UniProtKB-SubCell"/>
</dbReference>
<keyword evidence="6" id="KW-1185">Reference proteome</keyword>
<accession>A0A9D4YZ13</accession>
<dbReference type="Proteomes" id="UP001055712">
    <property type="component" value="Unassembled WGS sequence"/>
</dbReference>
<proteinExistence type="inferred from homology"/>
<dbReference type="EMBL" id="SIDB01000005">
    <property type="protein sequence ID" value="KAI3432882.1"/>
    <property type="molecule type" value="Genomic_DNA"/>
</dbReference>
<protein>
    <recommendedName>
        <fullName evidence="4">Exostosin GT47 domain-containing protein</fullName>
    </recommendedName>
</protein>
<dbReference type="InterPro" id="IPR004263">
    <property type="entry name" value="Exostosin"/>
</dbReference>
<reference evidence="5" key="2">
    <citation type="submission" date="2020-11" db="EMBL/GenBank/DDBJ databases">
        <authorList>
            <person name="Cecchin M."/>
            <person name="Marcolungo L."/>
            <person name="Rossato M."/>
            <person name="Girolomoni L."/>
            <person name="Cosentino E."/>
            <person name="Cuine S."/>
            <person name="Li-Beisson Y."/>
            <person name="Delledonne M."/>
            <person name="Ballottari M."/>
        </authorList>
    </citation>
    <scope>NUCLEOTIDE SEQUENCE</scope>
    <source>
        <strain evidence="5">211/11P</strain>
        <tissue evidence="5">Whole cell</tissue>
    </source>
</reference>
<feature type="domain" description="Exostosin GT47" evidence="4">
    <location>
        <begin position="67"/>
        <end position="391"/>
    </location>
</feature>
<organism evidence="5 6">
    <name type="scientific">Chlorella vulgaris</name>
    <name type="common">Green alga</name>
    <dbReference type="NCBI Taxonomy" id="3077"/>
    <lineage>
        <taxon>Eukaryota</taxon>
        <taxon>Viridiplantae</taxon>
        <taxon>Chlorophyta</taxon>
        <taxon>core chlorophytes</taxon>
        <taxon>Trebouxiophyceae</taxon>
        <taxon>Chlorellales</taxon>
        <taxon>Chlorellaceae</taxon>
        <taxon>Chlorella clade</taxon>
        <taxon>Chlorella</taxon>
    </lineage>
</organism>
<dbReference type="GO" id="GO:0016757">
    <property type="term" value="F:glycosyltransferase activity"/>
    <property type="evidence" value="ECO:0007669"/>
    <property type="project" value="InterPro"/>
</dbReference>
<comment type="subcellular location">
    <subcellularLocation>
        <location evidence="1">Golgi apparatus membrane</location>
        <topology evidence="1">Single-pass type II membrane protein</topology>
    </subcellularLocation>
</comment>
<dbReference type="Pfam" id="PF03016">
    <property type="entry name" value="Exostosin_GT47"/>
    <property type="match status" value="1"/>
</dbReference>
<comment type="caution">
    <text evidence="5">The sequence shown here is derived from an EMBL/GenBank/DDBJ whole genome shotgun (WGS) entry which is preliminary data.</text>
</comment>
<dbReference type="AlphaFoldDB" id="A0A9D4YZ13"/>
<keyword evidence="3" id="KW-0333">Golgi apparatus</keyword>
<reference evidence="5" key="1">
    <citation type="journal article" date="2019" name="Plant J.">
        <title>Chlorella vulgaris genome assembly and annotation reveals the molecular basis for metabolic acclimation to high light conditions.</title>
        <authorList>
            <person name="Cecchin M."/>
            <person name="Marcolungo L."/>
            <person name="Rossato M."/>
            <person name="Girolomoni L."/>
            <person name="Cosentino E."/>
            <person name="Cuine S."/>
            <person name="Li-Beisson Y."/>
            <person name="Delledonne M."/>
            <person name="Ballottari M."/>
        </authorList>
    </citation>
    <scope>NUCLEOTIDE SEQUENCE</scope>
    <source>
        <strain evidence="5">211/11P</strain>
    </source>
</reference>
<name>A0A9D4YZ13_CHLVU</name>
<comment type="similarity">
    <text evidence="2">Belongs to the glycosyltransferase 47 family.</text>
</comment>